<dbReference type="GO" id="GO:0005687">
    <property type="term" value="C:U4 snRNP"/>
    <property type="evidence" value="ECO:0007669"/>
    <property type="project" value="TreeGrafter"/>
</dbReference>
<dbReference type="GO" id="GO:0004663">
    <property type="term" value="F:Rab geranylgeranyltransferase activity"/>
    <property type="evidence" value="ECO:0007669"/>
    <property type="project" value="UniProtKB-EC"/>
</dbReference>
<feature type="region of interest" description="Disordered" evidence="12">
    <location>
        <begin position="750"/>
        <end position="782"/>
    </location>
</feature>
<dbReference type="SMART" id="SM00931">
    <property type="entry name" value="NOSIC"/>
    <property type="match status" value="1"/>
</dbReference>
<dbReference type="InterPro" id="IPR027105">
    <property type="entry name" value="Prp31"/>
</dbReference>
<dbReference type="CDD" id="cd02894">
    <property type="entry name" value="GGTase-II"/>
    <property type="match status" value="1"/>
</dbReference>
<evidence type="ECO:0000313" key="15">
    <source>
        <dbReference type="Proteomes" id="UP000553632"/>
    </source>
</evidence>
<feature type="compositionally biased region" description="Low complexity" evidence="12">
    <location>
        <begin position="871"/>
        <end position="881"/>
    </location>
</feature>
<evidence type="ECO:0000256" key="4">
    <source>
        <dbReference type="ARBA" id="ARBA00022664"/>
    </source>
</evidence>
<dbReference type="Gene3D" id="1.50.10.20">
    <property type="match status" value="1"/>
</dbReference>
<feature type="region of interest" description="Disordered" evidence="12">
    <location>
        <begin position="860"/>
        <end position="881"/>
    </location>
</feature>
<feature type="domain" description="Nop" evidence="13">
    <location>
        <begin position="619"/>
        <end position="754"/>
    </location>
</feature>
<evidence type="ECO:0000256" key="5">
    <source>
        <dbReference type="ARBA" id="ARBA00022728"/>
    </source>
</evidence>
<proteinExistence type="inferred from homology"/>
<dbReference type="InterPro" id="IPR036070">
    <property type="entry name" value="Nop_dom_sf"/>
</dbReference>
<dbReference type="GO" id="GO:0003723">
    <property type="term" value="F:RNA binding"/>
    <property type="evidence" value="ECO:0007669"/>
    <property type="project" value="UniProtKB-KW"/>
</dbReference>
<keyword evidence="4" id="KW-0507">mRNA processing</keyword>
<feature type="region of interest" description="Disordered" evidence="12">
    <location>
        <begin position="438"/>
        <end position="472"/>
    </location>
</feature>
<dbReference type="GO" id="GO:0000244">
    <property type="term" value="P:spliceosomal tri-snRNP complex assembly"/>
    <property type="evidence" value="ECO:0007669"/>
    <property type="project" value="InterPro"/>
</dbReference>
<evidence type="ECO:0000256" key="9">
    <source>
        <dbReference type="ARBA" id="ARBA00023242"/>
    </source>
</evidence>
<comment type="subcellular location">
    <subcellularLocation>
        <location evidence="1">Nucleus</location>
    </subcellularLocation>
</comment>
<evidence type="ECO:0000259" key="13">
    <source>
        <dbReference type="PROSITE" id="PS51358"/>
    </source>
</evidence>
<feature type="compositionally biased region" description="Basic and acidic residues" evidence="12">
    <location>
        <begin position="378"/>
        <end position="390"/>
    </location>
</feature>
<feature type="compositionally biased region" description="Basic and acidic residues" evidence="12">
    <location>
        <begin position="757"/>
        <end position="772"/>
    </location>
</feature>
<keyword evidence="6" id="KW-0677">Repeat</keyword>
<evidence type="ECO:0000256" key="8">
    <source>
        <dbReference type="ARBA" id="ARBA00023187"/>
    </source>
</evidence>
<feature type="region of interest" description="Disordered" evidence="12">
    <location>
        <begin position="895"/>
        <end position="936"/>
    </location>
</feature>
<dbReference type="PANTHER" id="PTHR13904:SF0">
    <property type="entry name" value="U4_U6 SMALL NUCLEAR RIBONUCLEOPROTEIN PRP31"/>
    <property type="match status" value="1"/>
</dbReference>
<evidence type="ECO:0000256" key="3">
    <source>
        <dbReference type="ARBA" id="ARBA00012656"/>
    </source>
</evidence>
<evidence type="ECO:0000313" key="14">
    <source>
        <dbReference type="EMBL" id="KAF4750792.1"/>
    </source>
</evidence>
<dbReference type="Pfam" id="PF00432">
    <property type="entry name" value="Prenyltrans"/>
    <property type="match status" value="1"/>
</dbReference>
<dbReference type="Pfam" id="PF09785">
    <property type="entry name" value="Prp31_C"/>
    <property type="match status" value="1"/>
</dbReference>
<evidence type="ECO:0000256" key="12">
    <source>
        <dbReference type="SAM" id="MobiDB-lite"/>
    </source>
</evidence>
<dbReference type="SUPFAM" id="SSF89124">
    <property type="entry name" value="Nop domain"/>
    <property type="match status" value="1"/>
</dbReference>
<reference evidence="14 15" key="1">
    <citation type="submission" date="2020-04" db="EMBL/GenBank/DDBJ databases">
        <title>Perkinsus olseni comparative genomics.</title>
        <authorList>
            <person name="Bogema D.R."/>
        </authorList>
    </citation>
    <scope>NUCLEOTIDE SEQUENCE [LARGE SCALE GENOMIC DNA]</scope>
    <source>
        <strain evidence="14 15">ATCC PRA-207</strain>
    </source>
</reference>
<dbReference type="Pfam" id="PF01798">
    <property type="entry name" value="Nop"/>
    <property type="match status" value="1"/>
</dbReference>
<dbReference type="InterPro" id="IPR042239">
    <property type="entry name" value="Nop_C"/>
</dbReference>
<evidence type="ECO:0000256" key="7">
    <source>
        <dbReference type="ARBA" id="ARBA00022884"/>
    </source>
</evidence>
<dbReference type="GO" id="GO:0046540">
    <property type="term" value="C:U4/U6 x U5 tri-snRNP complex"/>
    <property type="evidence" value="ECO:0007669"/>
    <property type="project" value="InterPro"/>
</dbReference>
<dbReference type="EC" id="2.5.1.60" evidence="3"/>
<feature type="region of interest" description="Disordered" evidence="12">
    <location>
        <begin position="378"/>
        <end position="417"/>
    </location>
</feature>
<name>A0A7J6U1F6_PEROL</name>
<dbReference type="InterPro" id="IPR026873">
    <property type="entry name" value="Ptb1"/>
</dbReference>
<dbReference type="InterPro" id="IPR002687">
    <property type="entry name" value="Nop_dom"/>
</dbReference>
<evidence type="ECO:0000256" key="2">
    <source>
        <dbReference type="ARBA" id="ARBA00005572"/>
    </source>
</evidence>
<comment type="catalytic activity">
    <reaction evidence="11">
        <text>geranylgeranyl diphosphate + L-cysteinyl-[protein] = S-geranylgeranyl-L-cysteinyl-[protein] + diphosphate</text>
        <dbReference type="Rhea" id="RHEA:21240"/>
        <dbReference type="Rhea" id="RHEA-COMP:10131"/>
        <dbReference type="Rhea" id="RHEA-COMP:11537"/>
        <dbReference type="ChEBI" id="CHEBI:29950"/>
        <dbReference type="ChEBI" id="CHEBI:33019"/>
        <dbReference type="ChEBI" id="CHEBI:57533"/>
        <dbReference type="ChEBI" id="CHEBI:86021"/>
        <dbReference type="EC" id="2.5.1.60"/>
    </reaction>
</comment>
<dbReference type="EMBL" id="JABANO010007042">
    <property type="protein sequence ID" value="KAF4750792.1"/>
    <property type="molecule type" value="Genomic_DNA"/>
</dbReference>
<organism evidence="14 15">
    <name type="scientific">Perkinsus olseni</name>
    <name type="common">Perkinsus atlanticus</name>
    <dbReference type="NCBI Taxonomy" id="32597"/>
    <lineage>
        <taxon>Eukaryota</taxon>
        <taxon>Sar</taxon>
        <taxon>Alveolata</taxon>
        <taxon>Perkinsozoa</taxon>
        <taxon>Perkinsea</taxon>
        <taxon>Perkinsida</taxon>
        <taxon>Perkinsidae</taxon>
        <taxon>Perkinsus</taxon>
    </lineage>
</organism>
<keyword evidence="7" id="KW-0694">RNA-binding</keyword>
<keyword evidence="5" id="KW-0747">Spliceosome</keyword>
<dbReference type="SUPFAM" id="SSF48239">
    <property type="entry name" value="Terpenoid cyclases/Protein prenyltransferases"/>
    <property type="match status" value="1"/>
</dbReference>
<gene>
    <name evidence="14" type="primary">PRPF31</name>
    <name evidence="14" type="ORF">FOZ63_026014</name>
</gene>
<keyword evidence="8" id="KW-0508">mRNA splicing</keyword>
<comment type="caution">
    <text evidence="14">The sequence shown here is derived from an EMBL/GenBank/DDBJ whole genome shotgun (WGS) entry which is preliminary data.</text>
</comment>
<dbReference type="Gene3D" id="1.10.287.4070">
    <property type="match status" value="1"/>
</dbReference>
<keyword evidence="9" id="KW-0539">Nucleus</keyword>
<evidence type="ECO:0000256" key="1">
    <source>
        <dbReference type="ARBA" id="ARBA00004123"/>
    </source>
</evidence>
<evidence type="ECO:0000256" key="10">
    <source>
        <dbReference type="ARBA" id="ARBA00023274"/>
    </source>
</evidence>
<dbReference type="GO" id="GO:0071011">
    <property type="term" value="C:precatalytic spliceosome"/>
    <property type="evidence" value="ECO:0007669"/>
    <property type="project" value="TreeGrafter"/>
</dbReference>
<dbReference type="PROSITE" id="PS51358">
    <property type="entry name" value="NOP"/>
    <property type="match status" value="1"/>
</dbReference>
<keyword evidence="10 14" id="KW-0687">Ribonucleoprotein</keyword>
<dbReference type="Gene3D" id="1.10.246.90">
    <property type="entry name" value="Nop domain"/>
    <property type="match status" value="1"/>
</dbReference>
<keyword evidence="15" id="KW-1185">Reference proteome</keyword>
<dbReference type="InterPro" id="IPR008930">
    <property type="entry name" value="Terpenoid_cyclase/PrenylTrfase"/>
</dbReference>
<accession>A0A7J6U1F6</accession>
<evidence type="ECO:0000256" key="6">
    <source>
        <dbReference type="ARBA" id="ARBA00022737"/>
    </source>
</evidence>
<comment type="similarity">
    <text evidence="2">Belongs to the PRP31 family.</text>
</comment>
<dbReference type="InterPro" id="IPR019175">
    <property type="entry name" value="Prp31_C"/>
</dbReference>
<sequence length="936" mass="101239">MAFGSGYSFTMAEESHRPLLLVDKHEKYIYDLDTPEKAVTMDYDLSESIRMGGAYWGITALDVMGRLDPHTYTRRDDVLDFVKSCRGQDGGYGFFPGMDSHINSTHYALLVLAELDALDTLTEGERLDTRRFVISMQTSDGGFQGDYSGEVDGRFSYSAVAILALLDSVGSIEEGGGNDIDRQKAIAWLRSCQNYDGAFGSIPGAESHAAYTFCTVAALALLGEKADENEDWRLGHWLAERQIPKHGGFNGRPEKAPDVCYSWWITSALAVLGKLHWIDSDALTGFILRAQEEDEGGIADRPGDVPDVFHTFFGLAGLSLLDRSGSFHLRRVDPVWALPVETVRRLGLPTWEGAAGPSSMSLADSFLADLDDVLDVRTSAEDTEGDKAKIVEGGGEEDEEKLPVEGDEKEEDEPSVGVSQLLADEDFLSTMQRIRDASSAMESGEEDEEMKDGGDTAGASAEMTPSGTTAGAGTKKAEYELLSKCNTVAVTIDEDIYHIHRYVKKVYSKKFPELESIVSMPLDYMRVVQRLIEKEEAGVFGNASGPNATLDMSKVDLSDLLPNNVIVAVTVTATSSAGSGVRLPARENAELLANITAANDLADCKNDIMIFLQGQMAKHAPNLNSLLGAPLAARLISSAGGVDKLAIMPSQNIEHVGAQKKQLSGETRLAVGMGASSAVSLKQGLIWQSDIVVMTPPDFKRKAVRLLLGKSAICARVDNSLHINAGSAEESARLGKVGVKLREDLLASLAKAQAPPKAREKKPLPRPDELPGPRRGGKRHRAIKEKYGMSEARKQVNRMKFGEDAEEELNMNEAFGRGLGMLSAAAQGAGQGLEGIGRVGQSAAKQDKKRRQLMESMLHNQKLSATRRQRLAASSGTSGLSSSLAFTQFEGIELADPNRTAENQTKRAAAIDAAHKAAQKQGAAQDYFNEHTGFKK</sequence>
<dbReference type="PANTHER" id="PTHR13904">
    <property type="entry name" value="PRE-MRNA SPLICING FACTOR PRP31"/>
    <property type="match status" value="1"/>
</dbReference>
<dbReference type="InterPro" id="IPR001330">
    <property type="entry name" value="Prenyltrans"/>
</dbReference>
<dbReference type="Proteomes" id="UP000553632">
    <property type="component" value="Unassembled WGS sequence"/>
</dbReference>
<dbReference type="InterPro" id="IPR012976">
    <property type="entry name" value="NOSIC"/>
</dbReference>
<dbReference type="AlphaFoldDB" id="A0A7J6U1F6"/>
<evidence type="ECO:0000256" key="11">
    <source>
        <dbReference type="ARBA" id="ARBA00047658"/>
    </source>
</evidence>
<protein>
    <recommendedName>
        <fullName evidence="3">protein geranylgeranyltransferase type II</fullName>
        <ecNumber evidence="3">2.5.1.60</ecNumber>
    </recommendedName>
</protein>